<dbReference type="Proteomes" id="UP000887563">
    <property type="component" value="Unplaced"/>
</dbReference>
<evidence type="ECO:0000313" key="6">
    <source>
        <dbReference type="WBParaSite" id="Minc3s00543g14032"/>
    </source>
</evidence>
<organism evidence="5 6">
    <name type="scientific">Meloidogyne incognita</name>
    <name type="common">Southern root-knot nematode worm</name>
    <name type="synonym">Oxyuris incognita</name>
    <dbReference type="NCBI Taxonomy" id="6306"/>
    <lineage>
        <taxon>Eukaryota</taxon>
        <taxon>Metazoa</taxon>
        <taxon>Ecdysozoa</taxon>
        <taxon>Nematoda</taxon>
        <taxon>Chromadorea</taxon>
        <taxon>Rhabditida</taxon>
        <taxon>Tylenchina</taxon>
        <taxon>Tylenchomorpha</taxon>
        <taxon>Tylenchoidea</taxon>
        <taxon>Meloidogynidae</taxon>
        <taxon>Meloidogyninae</taxon>
        <taxon>Meloidogyne</taxon>
        <taxon>Meloidogyne incognita group</taxon>
    </lineage>
</organism>
<dbReference type="Pfam" id="PF04500">
    <property type="entry name" value="FLYWCH"/>
    <property type="match status" value="1"/>
</dbReference>
<keyword evidence="2" id="KW-0863">Zinc-finger</keyword>
<dbReference type="InterPro" id="IPR007588">
    <property type="entry name" value="Znf_FLYWCH"/>
</dbReference>
<dbReference type="GO" id="GO:0008270">
    <property type="term" value="F:zinc ion binding"/>
    <property type="evidence" value="ECO:0007669"/>
    <property type="project" value="UniProtKB-KW"/>
</dbReference>
<evidence type="ECO:0000256" key="1">
    <source>
        <dbReference type="ARBA" id="ARBA00022723"/>
    </source>
</evidence>
<reference evidence="6" key="1">
    <citation type="submission" date="2022-11" db="UniProtKB">
        <authorList>
            <consortium name="WormBaseParasite"/>
        </authorList>
    </citation>
    <scope>IDENTIFICATION</scope>
</reference>
<feature type="domain" description="FLYWCH-type" evidence="4">
    <location>
        <begin position="10"/>
        <end position="66"/>
    </location>
</feature>
<evidence type="ECO:0000256" key="2">
    <source>
        <dbReference type="ARBA" id="ARBA00022771"/>
    </source>
</evidence>
<name>A0A914LI38_MELIC</name>
<keyword evidence="5" id="KW-1185">Reference proteome</keyword>
<evidence type="ECO:0000259" key="4">
    <source>
        <dbReference type="Pfam" id="PF04500"/>
    </source>
</evidence>
<sequence length="166" mass="18031">MFNGILSLQNKEKLSHDGYIYVMDKPSADGEKIFWRCDTRKTTECKGRIHTTADEERSFLRMVTAHSCSGLGDPARVGVQKVMSVIRQRGASTMEKPAQIRAAAVQNLPLAIMGFVGGTLGGRYLGRRYLGLAVPWARGTLGCGTLGAVPWAAVPWAAVPWGVPKN</sequence>
<accession>A0A914LI38</accession>
<evidence type="ECO:0000313" key="5">
    <source>
        <dbReference type="Proteomes" id="UP000887563"/>
    </source>
</evidence>
<dbReference type="Gene3D" id="2.20.25.240">
    <property type="match status" value="1"/>
</dbReference>
<dbReference type="AlphaFoldDB" id="A0A914LI38"/>
<evidence type="ECO:0000256" key="3">
    <source>
        <dbReference type="ARBA" id="ARBA00022833"/>
    </source>
</evidence>
<protein>
    <submittedName>
        <fullName evidence="6">FLYWCH-type domain-containing protein</fullName>
    </submittedName>
</protein>
<keyword evidence="1" id="KW-0479">Metal-binding</keyword>
<dbReference type="WBParaSite" id="Minc3s00543g14032">
    <property type="protein sequence ID" value="Minc3s00543g14032"/>
    <property type="gene ID" value="Minc3s00543g14032"/>
</dbReference>
<keyword evidence="3" id="KW-0862">Zinc</keyword>
<proteinExistence type="predicted"/>